<evidence type="ECO:0000256" key="4">
    <source>
        <dbReference type="ARBA" id="ARBA00022980"/>
    </source>
</evidence>
<dbReference type="GO" id="GO:0019843">
    <property type="term" value="F:rRNA binding"/>
    <property type="evidence" value="ECO:0007669"/>
    <property type="project" value="UniProtKB-KW"/>
</dbReference>
<dbReference type="HAMAP" id="MF_01363">
    <property type="entry name" value="Ribosomal_bL21"/>
    <property type="match status" value="1"/>
</dbReference>
<evidence type="ECO:0000313" key="8">
    <source>
        <dbReference type="EMBL" id="KJE93063.1"/>
    </source>
</evidence>
<dbReference type="GO" id="GO:0006412">
    <property type="term" value="P:translation"/>
    <property type="evidence" value="ECO:0007669"/>
    <property type="project" value="InterPro"/>
</dbReference>
<dbReference type="RefSeq" id="XP_004363638.1">
    <property type="nucleotide sequence ID" value="XM_004363581.2"/>
</dbReference>
<feature type="region of interest" description="Disordered" evidence="7">
    <location>
        <begin position="116"/>
        <end position="139"/>
    </location>
</feature>
<evidence type="ECO:0000256" key="2">
    <source>
        <dbReference type="ARBA" id="ARBA00022730"/>
    </source>
</evidence>
<gene>
    <name evidence="8" type="ORF">CAOG_003910</name>
</gene>
<dbReference type="InParanoid" id="A0A0D2WQA6"/>
<keyword evidence="4" id="KW-0689">Ribosomal protein</keyword>
<accession>A0A0D2WQA6</accession>
<dbReference type="eggNOG" id="KOG1686">
    <property type="taxonomic scope" value="Eukaryota"/>
</dbReference>
<keyword evidence="5" id="KW-0687">Ribonucleoprotein</keyword>
<dbReference type="OrthoDB" id="5994at2759"/>
<protein>
    <recommendedName>
        <fullName evidence="6">Large ribosomal subunit protein bL21m</fullName>
    </recommendedName>
</protein>
<dbReference type="InterPro" id="IPR036164">
    <property type="entry name" value="bL21-like_sf"/>
</dbReference>
<keyword evidence="9" id="KW-1185">Reference proteome</keyword>
<dbReference type="InterPro" id="IPR028909">
    <property type="entry name" value="bL21-like"/>
</dbReference>
<organism evidence="8 9">
    <name type="scientific">Capsaspora owczarzaki (strain ATCC 30864)</name>
    <dbReference type="NCBI Taxonomy" id="595528"/>
    <lineage>
        <taxon>Eukaryota</taxon>
        <taxon>Filasterea</taxon>
        <taxon>Capsaspora</taxon>
    </lineage>
</organism>
<dbReference type="EMBL" id="KE346364">
    <property type="protein sequence ID" value="KJE93063.1"/>
    <property type="molecule type" value="Genomic_DNA"/>
</dbReference>
<sequence length="271" mass="28759">MALLLRTTTTTTVAAARRQALLFQSFAMRAASTSASDAAAAPAITQTTSVGETTVTPSNAQRLAPGDVKTVGDLAALSSSNVLQLVGAQIKQLYPHNLTRSSAAAGSANAAAAPIQRPAISSVPDTSRPFENTASQSATQTQTSSPAFVVVYVAGHQFKVSVNDTIVSNKIHCPVGTRINLEKVLMVGSADFTISGTPLVPTSVVRVQATVIEQSLAEKVIVFKKKRRKTYKKWKGHRQPITTLRITSIDLAPAWQEQKQQEHKQDAAASL</sequence>
<evidence type="ECO:0000256" key="6">
    <source>
        <dbReference type="ARBA" id="ARBA00044129"/>
    </source>
</evidence>
<reference evidence="9" key="1">
    <citation type="submission" date="2011-02" db="EMBL/GenBank/DDBJ databases">
        <title>The Genome Sequence of Capsaspora owczarzaki ATCC 30864.</title>
        <authorList>
            <person name="Russ C."/>
            <person name="Cuomo C."/>
            <person name="Burger G."/>
            <person name="Gray M.W."/>
            <person name="Holland P.W.H."/>
            <person name="King N."/>
            <person name="Lang F.B.F."/>
            <person name="Roger A.J."/>
            <person name="Ruiz-Trillo I."/>
            <person name="Young S.K."/>
            <person name="Zeng Q."/>
            <person name="Gargeya S."/>
            <person name="Alvarado L."/>
            <person name="Berlin A."/>
            <person name="Chapman S.B."/>
            <person name="Chen Z."/>
            <person name="Freedman E."/>
            <person name="Gellesch M."/>
            <person name="Goldberg J."/>
            <person name="Griggs A."/>
            <person name="Gujja S."/>
            <person name="Heilman E."/>
            <person name="Heiman D."/>
            <person name="Howarth C."/>
            <person name="Mehta T."/>
            <person name="Neiman D."/>
            <person name="Pearson M."/>
            <person name="Roberts A."/>
            <person name="Saif S."/>
            <person name="Shea T."/>
            <person name="Shenoy N."/>
            <person name="Sisk P."/>
            <person name="Stolte C."/>
            <person name="Sykes S."/>
            <person name="White J."/>
            <person name="Yandava C."/>
            <person name="Haas B."/>
            <person name="Nusbaum C."/>
            <person name="Birren B."/>
        </authorList>
    </citation>
    <scope>NUCLEOTIDE SEQUENCE</scope>
    <source>
        <strain evidence="9">ATCC 30864</strain>
    </source>
</reference>
<dbReference type="Proteomes" id="UP000008743">
    <property type="component" value="Unassembled WGS sequence"/>
</dbReference>
<evidence type="ECO:0000256" key="1">
    <source>
        <dbReference type="ARBA" id="ARBA00008563"/>
    </source>
</evidence>
<dbReference type="GO" id="GO:0005762">
    <property type="term" value="C:mitochondrial large ribosomal subunit"/>
    <property type="evidence" value="ECO:0007669"/>
    <property type="project" value="TreeGrafter"/>
</dbReference>
<evidence type="ECO:0000256" key="3">
    <source>
        <dbReference type="ARBA" id="ARBA00022884"/>
    </source>
</evidence>
<dbReference type="Pfam" id="PF00829">
    <property type="entry name" value="Ribosomal_L21p"/>
    <property type="match status" value="1"/>
</dbReference>
<comment type="similarity">
    <text evidence="1">Belongs to the bacterial ribosomal protein bL21 family.</text>
</comment>
<keyword evidence="3" id="KW-0694">RNA-binding</keyword>
<dbReference type="InterPro" id="IPR001787">
    <property type="entry name" value="Ribosomal_bL21"/>
</dbReference>
<keyword evidence="2" id="KW-0699">rRNA-binding</keyword>
<feature type="compositionally biased region" description="Polar residues" evidence="7">
    <location>
        <begin position="123"/>
        <end position="132"/>
    </location>
</feature>
<dbReference type="PhylomeDB" id="A0A0D2WQA6"/>
<evidence type="ECO:0000256" key="7">
    <source>
        <dbReference type="SAM" id="MobiDB-lite"/>
    </source>
</evidence>
<dbReference type="NCBIfam" id="TIGR00061">
    <property type="entry name" value="L21"/>
    <property type="match status" value="1"/>
</dbReference>
<dbReference type="PANTHER" id="PTHR21349">
    <property type="entry name" value="50S RIBOSOMAL PROTEIN L21"/>
    <property type="match status" value="1"/>
</dbReference>
<evidence type="ECO:0000256" key="5">
    <source>
        <dbReference type="ARBA" id="ARBA00023274"/>
    </source>
</evidence>
<dbReference type="InterPro" id="IPR018258">
    <property type="entry name" value="Ribosomal_bL21_CS"/>
</dbReference>
<proteinExistence type="inferred from homology"/>
<dbReference type="AlphaFoldDB" id="A0A0D2WQA6"/>
<dbReference type="PROSITE" id="PS01169">
    <property type="entry name" value="RIBOSOMAL_L21"/>
    <property type="match status" value="1"/>
</dbReference>
<dbReference type="PANTHER" id="PTHR21349:SF0">
    <property type="entry name" value="LARGE RIBOSOMAL SUBUNIT PROTEIN BL21M"/>
    <property type="match status" value="1"/>
</dbReference>
<dbReference type="SUPFAM" id="SSF141091">
    <property type="entry name" value="L21p-like"/>
    <property type="match status" value="1"/>
</dbReference>
<name>A0A0D2WQA6_CAPO3</name>
<dbReference type="GO" id="GO:0003735">
    <property type="term" value="F:structural constituent of ribosome"/>
    <property type="evidence" value="ECO:0007669"/>
    <property type="project" value="InterPro"/>
</dbReference>
<evidence type="ECO:0000313" key="9">
    <source>
        <dbReference type="Proteomes" id="UP000008743"/>
    </source>
</evidence>
<dbReference type="STRING" id="595528.A0A0D2WQA6"/>